<evidence type="ECO:0000313" key="3">
    <source>
        <dbReference type="EMBL" id="CUV41443.1"/>
    </source>
</evidence>
<reference evidence="2" key="1">
    <citation type="submission" date="2015-10" db="EMBL/GenBank/DDBJ databases">
        <authorList>
            <person name="Gilbert D.G."/>
        </authorList>
    </citation>
    <scope>NUCLEOTIDE SEQUENCE</scope>
    <source>
        <strain evidence="2">Phyl III-seqv23</strain>
    </source>
</reference>
<evidence type="ECO:0000313" key="2">
    <source>
        <dbReference type="EMBL" id="CUV33173.1"/>
    </source>
</evidence>
<evidence type="ECO:0000313" key="1">
    <source>
        <dbReference type="EMBL" id="CUV24048.1"/>
    </source>
</evidence>
<proteinExistence type="predicted"/>
<dbReference type="EMBL" id="LN899826">
    <property type="protein sequence ID" value="CUV41443.1"/>
    <property type="molecule type" value="Genomic_DNA"/>
</dbReference>
<dbReference type="EMBL" id="LN899825">
    <property type="protein sequence ID" value="CUV33173.1"/>
    <property type="molecule type" value="Genomic_DNA"/>
</dbReference>
<dbReference type="EMBL" id="LN899822">
    <property type="protein sequence ID" value="CUV61487.1"/>
    <property type="molecule type" value="Genomic_DNA"/>
</dbReference>
<name>A0A0S4VEY0_RALSL</name>
<sequence length="96" mass="9943">MAGAALLVRLDMTVGMQNRVAGKCGSAAMAAGDVFGCERAACLWRGEARILGGQTAPSVVGAKKKPAILRASNSAISIAPEGQWQYYCSPRQTKSG</sequence>
<evidence type="ECO:0000313" key="4">
    <source>
        <dbReference type="EMBL" id="CUV61487.1"/>
    </source>
</evidence>
<accession>A0A0S4VEY0</accession>
<organism evidence="2">
    <name type="scientific">Ralstonia solanacearum</name>
    <name type="common">Pseudomonas solanacearum</name>
    <dbReference type="NCBI Taxonomy" id="305"/>
    <lineage>
        <taxon>Bacteria</taxon>
        <taxon>Pseudomonadati</taxon>
        <taxon>Pseudomonadota</taxon>
        <taxon>Betaproteobacteria</taxon>
        <taxon>Burkholderiales</taxon>
        <taxon>Burkholderiaceae</taxon>
        <taxon>Ralstonia</taxon>
        <taxon>Ralstonia solanacearum species complex</taxon>
    </lineage>
</organism>
<gene>
    <name evidence="4" type="ORF">RD1301_v1_1560003</name>
    <name evidence="1" type="ORF">RUN1744_v1_560057</name>
    <name evidence="2" type="ORF">TD1301_v1_310004</name>
    <name evidence="3" type="ORF">TF3108_v1_790003</name>
</gene>
<protein>
    <submittedName>
        <fullName evidence="2">Uncharacterized protein</fullName>
    </submittedName>
</protein>
<dbReference type="AlphaFoldDB" id="A0A0S4VEY0"/>
<dbReference type="EMBL" id="LN899823">
    <property type="protein sequence ID" value="CUV24048.1"/>
    <property type="molecule type" value="Genomic_DNA"/>
</dbReference>